<gene>
    <name evidence="2" type="ORF">FB560_1091</name>
</gene>
<dbReference type="EMBL" id="VFOX01000001">
    <property type="protein sequence ID" value="TQL85475.1"/>
    <property type="molecule type" value="Genomic_DNA"/>
</dbReference>
<name>A0A543BKW8_9MICO</name>
<dbReference type="PANTHER" id="PTHR43649:SF12">
    <property type="entry name" value="DIACETYLCHITOBIOSE BINDING PROTEIN DASA"/>
    <property type="match status" value="1"/>
</dbReference>
<protein>
    <submittedName>
        <fullName evidence="2">Multiple sugar transport system substrate-binding protein</fullName>
    </submittedName>
</protein>
<dbReference type="PANTHER" id="PTHR43649">
    <property type="entry name" value="ARABINOSE-BINDING PROTEIN-RELATED"/>
    <property type="match status" value="1"/>
</dbReference>
<evidence type="ECO:0000256" key="1">
    <source>
        <dbReference type="SAM" id="SignalP"/>
    </source>
</evidence>
<dbReference type="Gene3D" id="3.40.190.10">
    <property type="entry name" value="Periplasmic binding protein-like II"/>
    <property type="match status" value="1"/>
</dbReference>
<dbReference type="InterPro" id="IPR050490">
    <property type="entry name" value="Bact_solute-bd_prot1"/>
</dbReference>
<dbReference type="OrthoDB" id="2510110at2"/>
<organism evidence="2 3">
    <name type="scientific">Microbacterium saperdae</name>
    <dbReference type="NCBI Taxonomy" id="69368"/>
    <lineage>
        <taxon>Bacteria</taxon>
        <taxon>Bacillati</taxon>
        <taxon>Actinomycetota</taxon>
        <taxon>Actinomycetes</taxon>
        <taxon>Micrococcales</taxon>
        <taxon>Microbacteriaceae</taxon>
        <taxon>Microbacterium</taxon>
    </lineage>
</organism>
<proteinExistence type="predicted"/>
<dbReference type="RefSeq" id="WP_141871419.1">
    <property type="nucleotide sequence ID" value="NZ_VFOX01000001.1"/>
</dbReference>
<accession>A0A543BKW8</accession>
<evidence type="ECO:0000313" key="2">
    <source>
        <dbReference type="EMBL" id="TQL85475.1"/>
    </source>
</evidence>
<dbReference type="Proteomes" id="UP000317209">
    <property type="component" value="Unassembled WGS sequence"/>
</dbReference>
<dbReference type="SUPFAM" id="SSF53850">
    <property type="entry name" value="Periplasmic binding protein-like II"/>
    <property type="match status" value="1"/>
</dbReference>
<dbReference type="Pfam" id="PF01547">
    <property type="entry name" value="SBP_bac_1"/>
    <property type="match status" value="1"/>
</dbReference>
<keyword evidence="2" id="KW-0813">Transport</keyword>
<comment type="caution">
    <text evidence="2">The sequence shown here is derived from an EMBL/GenBank/DDBJ whole genome shotgun (WGS) entry which is preliminary data.</text>
</comment>
<sequence>MHRTLRRPTTLVAGGLIIALTVPLASCAGGDGNSSGQAGEVDGSTITVGVISQLESQFQLYANAYMEEYPDRKVEIRSISDDFEKYSQLLATSRLGDSLPDVFFNVDFLADTLADNNVTLDLAPGLAENKAGLDLEEFLPQFVGQYRPISDPDAVTGLPVSADSTALVYNKTLFDQVGVTEYPQDDWTWEDYYRVSAQIQEKSGGDIYGTVAPLMDGASLVTFGPVITAAGGTIYDPETNTSDISSPDALAAWESMINFYGTASGAYTTSADDPSLKFESGKVAMNITSRASISGMRETMADYEWDVARMPTVDGTHVSGGGSYGLSIGQTSSNQDAAWEFLGWFYDPEGGLAVAQTPEGGGIIPPTATGLSEGTWQDAETPANLKVYAVAAEDAVLLPQLPGTAGSVLTDAVRTAVQEVILNGKSVEDAFTTAQQTVDEALAAAKP</sequence>
<feature type="chain" id="PRO_5022202110" evidence="1">
    <location>
        <begin position="29"/>
        <end position="447"/>
    </location>
</feature>
<feature type="signal peptide" evidence="1">
    <location>
        <begin position="1"/>
        <end position="28"/>
    </location>
</feature>
<evidence type="ECO:0000313" key="3">
    <source>
        <dbReference type="Proteomes" id="UP000317209"/>
    </source>
</evidence>
<dbReference type="InterPro" id="IPR006059">
    <property type="entry name" value="SBP"/>
</dbReference>
<dbReference type="CDD" id="cd13585">
    <property type="entry name" value="PBP2_TMBP_like"/>
    <property type="match status" value="1"/>
</dbReference>
<keyword evidence="2" id="KW-0762">Sugar transport</keyword>
<keyword evidence="3" id="KW-1185">Reference proteome</keyword>
<reference evidence="2 3" key="1">
    <citation type="submission" date="2019-06" db="EMBL/GenBank/DDBJ databases">
        <title>Sequencing the genomes of 1000 actinobacteria strains.</title>
        <authorList>
            <person name="Klenk H.-P."/>
        </authorList>
    </citation>
    <scope>NUCLEOTIDE SEQUENCE [LARGE SCALE GENOMIC DNA]</scope>
    <source>
        <strain evidence="2 3">DSM 20169</strain>
    </source>
</reference>
<keyword evidence="1" id="KW-0732">Signal</keyword>
<dbReference type="AlphaFoldDB" id="A0A543BKW8"/>